<proteinExistence type="predicted"/>
<organism evidence="2 3">
    <name type="scientific">Tessaracoccus oleiagri</name>
    <dbReference type="NCBI Taxonomy" id="686624"/>
    <lineage>
        <taxon>Bacteria</taxon>
        <taxon>Bacillati</taxon>
        <taxon>Actinomycetota</taxon>
        <taxon>Actinomycetes</taxon>
        <taxon>Propionibacteriales</taxon>
        <taxon>Propionibacteriaceae</taxon>
        <taxon>Tessaracoccus</taxon>
    </lineage>
</organism>
<dbReference type="STRING" id="686624.SAMN04488242_2001"/>
<evidence type="ECO:0000313" key="3">
    <source>
        <dbReference type="Proteomes" id="UP000199475"/>
    </source>
</evidence>
<protein>
    <recommendedName>
        <fullName evidence="4">Aromatic ring-opening dioxygenase LigA</fullName>
    </recommendedName>
</protein>
<gene>
    <name evidence="2" type="ORF">SAMN04488242_2001</name>
</gene>
<dbReference type="AlphaFoldDB" id="A0A1G9L4Z3"/>
<name>A0A1G9L4Z3_9ACTN</name>
<evidence type="ECO:0000256" key="1">
    <source>
        <dbReference type="SAM" id="Phobius"/>
    </source>
</evidence>
<reference evidence="2 3" key="1">
    <citation type="submission" date="2016-10" db="EMBL/GenBank/DDBJ databases">
        <authorList>
            <person name="de Groot N.N."/>
        </authorList>
    </citation>
    <scope>NUCLEOTIDE SEQUENCE [LARGE SCALE GENOMIC DNA]</scope>
    <source>
        <strain evidence="2 3">CGMCC 1.9159</strain>
    </source>
</reference>
<keyword evidence="1" id="KW-0472">Membrane</keyword>
<dbReference type="Proteomes" id="UP000199475">
    <property type="component" value="Unassembled WGS sequence"/>
</dbReference>
<dbReference type="EMBL" id="FNGP01000003">
    <property type="protein sequence ID" value="SDL56655.1"/>
    <property type="molecule type" value="Genomic_DNA"/>
</dbReference>
<feature type="transmembrane region" description="Helical" evidence="1">
    <location>
        <begin position="121"/>
        <end position="145"/>
    </location>
</feature>
<keyword evidence="1" id="KW-1133">Transmembrane helix</keyword>
<dbReference type="RefSeq" id="WP_093251572.1">
    <property type="nucleotide sequence ID" value="NZ_FNGP01000003.1"/>
</dbReference>
<keyword evidence="1" id="KW-0812">Transmembrane</keyword>
<keyword evidence="3" id="KW-1185">Reference proteome</keyword>
<feature type="transmembrane region" description="Helical" evidence="1">
    <location>
        <begin position="7"/>
        <end position="29"/>
    </location>
</feature>
<sequence>MKVAKTVGILSIIAGIVMVIAGAVTWGMVSSQLAAERITVPQDAKAFGGEEVRGPLTAYYQADIINTHALDSTEGMTYAELGAEVRKAQEAGDEELAAEFQQKRTTIMNASFLRASLFTSVVSYGIAALVIGLGVMFGLIGWALMSLKPAVADVRADHAHATV</sequence>
<evidence type="ECO:0008006" key="4">
    <source>
        <dbReference type="Google" id="ProtNLM"/>
    </source>
</evidence>
<evidence type="ECO:0000313" key="2">
    <source>
        <dbReference type="EMBL" id="SDL56655.1"/>
    </source>
</evidence>
<dbReference type="OrthoDB" id="5243687at2"/>
<accession>A0A1G9L4Z3</accession>